<dbReference type="Proteomes" id="UP000001431">
    <property type="component" value="Chromosome"/>
</dbReference>
<accession>A3MUN4</accession>
<gene>
    <name evidence="1" type="ordered locus">Pcal_0926</name>
</gene>
<evidence type="ECO:0000313" key="2">
    <source>
        <dbReference type="Proteomes" id="UP000001431"/>
    </source>
</evidence>
<reference evidence="1" key="1">
    <citation type="submission" date="2007-02" db="EMBL/GenBank/DDBJ databases">
        <title>Complete sequence of Pyrobaculum calidifontis JCM 11548.</title>
        <authorList>
            <consortium name="US DOE Joint Genome Institute"/>
            <person name="Copeland A."/>
            <person name="Lucas S."/>
            <person name="Lapidus A."/>
            <person name="Barry K."/>
            <person name="Glavina del Rio T."/>
            <person name="Dalin E."/>
            <person name="Tice H."/>
            <person name="Pitluck S."/>
            <person name="Chain P."/>
            <person name="Malfatti S."/>
            <person name="Shin M."/>
            <person name="Vergez L."/>
            <person name="Schmutz J."/>
            <person name="Larimer F."/>
            <person name="Land M."/>
            <person name="Hauser L."/>
            <person name="Kyrpides N."/>
            <person name="Mikhailova N."/>
            <person name="Cozen A.E."/>
            <person name="Fitz-Gibbon S.T."/>
            <person name="House C.H."/>
            <person name="Saltikov C."/>
            <person name="Lowe T.M."/>
            <person name="Richardson P."/>
        </authorList>
    </citation>
    <scope>NUCLEOTIDE SEQUENCE [LARGE SCALE GENOMIC DNA]</scope>
    <source>
        <strain evidence="1">JCM 11548</strain>
    </source>
</reference>
<dbReference type="AlphaFoldDB" id="A3MUN4"/>
<dbReference type="KEGG" id="pcl:Pcal_0926"/>
<organism evidence="1 2">
    <name type="scientific">Pyrobaculum calidifontis (strain DSM 21063 / JCM 11548 / VA1)</name>
    <dbReference type="NCBI Taxonomy" id="410359"/>
    <lineage>
        <taxon>Archaea</taxon>
        <taxon>Thermoproteota</taxon>
        <taxon>Thermoprotei</taxon>
        <taxon>Thermoproteales</taxon>
        <taxon>Thermoproteaceae</taxon>
        <taxon>Pyrobaculum</taxon>
    </lineage>
</organism>
<protein>
    <submittedName>
        <fullName evidence="1">Uncharacterized protein</fullName>
    </submittedName>
</protein>
<dbReference type="EMBL" id="CP000561">
    <property type="protein sequence ID" value="ABO08351.1"/>
    <property type="molecule type" value="Genomic_DNA"/>
</dbReference>
<dbReference type="HOGENOM" id="CLU_2505083_0_0_2"/>
<sequence>MLRECGLAVRRASGEPLKNVGVAALSRRLVECLYLDDERLGALFVILCTSLGLSCDPCCGLASAAAERLLDVAECLPYGLDVTWI</sequence>
<proteinExistence type="predicted"/>
<evidence type="ECO:0000313" key="1">
    <source>
        <dbReference type="EMBL" id="ABO08351.1"/>
    </source>
</evidence>
<name>A3MUN4_PYRCJ</name>
<keyword evidence="2" id="KW-1185">Reference proteome</keyword>